<gene>
    <name evidence="2" type="ORF">AB0C36_09820</name>
</gene>
<organism evidence="2 3">
    <name type="scientific">Streptodolium elevatio</name>
    <dbReference type="NCBI Taxonomy" id="3157996"/>
    <lineage>
        <taxon>Bacteria</taxon>
        <taxon>Bacillati</taxon>
        <taxon>Actinomycetota</taxon>
        <taxon>Actinomycetes</taxon>
        <taxon>Kitasatosporales</taxon>
        <taxon>Streptomycetaceae</taxon>
        <taxon>Streptodolium</taxon>
    </lineage>
</organism>
<evidence type="ECO:0000313" key="2">
    <source>
        <dbReference type="EMBL" id="MEU8133793.1"/>
    </source>
</evidence>
<protein>
    <recommendedName>
        <fullName evidence="4">HEAT repeat domain-containing protein</fullName>
    </recommendedName>
</protein>
<feature type="region of interest" description="Disordered" evidence="1">
    <location>
        <begin position="492"/>
        <end position="516"/>
    </location>
</feature>
<dbReference type="Proteomes" id="UP001551482">
    <property type="component" value="Unassembled WGS sequence"/>
</dbReference>
<dbReference type="RefSeq" id="WP_358351866.1">
    <property type="nucleotide sequence ID" value="NZ_JBEZFP010000018.1"/>
</dbReference>
<reference evidence="2 3" key="1">
    <citation type="submission" date="2024-06" db="EMBL/GenBank/DDBJ databases">
        <title>The Natural Products Discovery Center: Release of the First 8490 Sequenced Strains for Exploring Actinobacteria Biosynthetic Diversity.</title>
        <authorList>
            <person name="Kalkreuter E."/>
            <person name="Kautsar S.A."/>
            <person name="Yang D."/>
            <person name="Bader C.D."/>
            <person name="Teijaro C.N."/>
            <person name="Fluegel L."/>
            <person name="Davis C.M."/>
            <person name="Simpson J.R."/>
            <person name="Lauterbach L."/>
            <person name="Steele A.D."/>
            <person name="Gui C."/>
            <person name="Meng S."/>
            <person name="Li G."/>
            <person name="Viehrig K."/>
            <person name="Ye F."/>
            <person name="Su P."/>
            <person name="Kiefer A.F."/>
            <person name="Nichols A."/>
            <person name="Cepeda A.J."/>
            <person name="Yan W."/>
            <person name="Fan B."/>
            <person name="Jiang Y."/>
            <person name="Adhikari A."/>
            <person name="Zheng C.-J."/>
            <person name="Schuster L."/>
            <person name="Cowan T.M."/>
            <person name="Smanski M.J."/>
            <person name="Chevrette M.G."/>
            <person name="De Carvalho L.P.S."/>
            <person name="Shen B."/>
        </authorList>
    </citation>
    <scope>NUCLEOTIDE SEQUENCE [LARGE SCALE GENOMIC DNA]</scope>
    <source>
        <strain evidence="2 3">NPDC048946</strain>
    </source>
</reference>
<comment type="caution">
    <text evidence="2">The sequence shown here is derived from an EMBL/GenBank/DDBJ whole genome shotgun (WGS) entry which is preliminary data.</text>
</comment>
<evidence type="ECO:0000256" key="1">
    <source>
        <dbReference type="SAM" id="MobiDB-lite"/>
    </source>
</evidence>
<name>A0ABV3DDH4_9ACTN</name>
<dbReference type="SUPFAM" id="SSF48371">
    <property type="entry name" value="ARM repeat"/>
    <property type="match status" value="1"/>
</dbReference>
<evidence type="ECO:0000313" key="3">
    <source>
        <dbReference type="Proteomes" id="UP001551482"/>
    </source>
</evidence>
<evidence type="ECO:0008006" key="4">
    <source>
        <dbReference type="Google" id="ProtNLM"/>
    </source>
</evidence>
<dbReference type="EMBL" id="JBEZFP010000018">
    <property type="protein sequence ID" value="MEU8133793.1"/>
    <property type="molecule type" value="Genomic_DNA"/>
</dbReference>
<sequence length="1148" mass="124318">MAPTQAQSSADHVRQLLEALDALPYAGRRGLARDTARQLARTGELTDVLAELWAMDRFGRETALHMAISVADTAFVTAALHAPEPDLARWAVRSAAKMPVPDDALAELLDDAPQILRSEVYRAIRRGRRTALADRIVGDIAAAYGPDEAAVLLPACSPDAAAAVLPVLPFTPTLSRALARRTPDLVLDAADRELSDLPASLRAAWWQRHGQAVGIAAESRPLRVLDLLERHTRQGMMPWGVAPRLHLLVAADPRRTVDVLIRAGHHGPALSRGVAHRLAAAATENLADLGRAVRDNEALFTSLLRAFPPSAREAFFDAVHADVDLSQWEIDEDVLELLPTARRIAEARRMLAVAEAEDDTDARQHMLAQLPYDEVRGELLAECRRPDAYDRANGYRALIGCAARTRDPRRFAAALTEDLERVRKDQDPVRSAVFDALDDVPRWLFTDEAADALDVLGHHAFEAVDLSWATRTRLQSLAAEILADVTRRAGAADSRRAADGDRQSPGADRRSAEGDSQLAEWARRTLGQPSVAKDFWVPNECLRGIETQVFDALLPAVRAAADRRDYAPTLALAGQLGRKGWEIDALQDLLEEAVRLGDTSVVSSAVPHRLADPRHRDARTAEVLAADPSTFTLPSVRDAVLRRRTDLLDPYLTGQRPQGRFAPASDVWVPRIGRDTARLLPRQREAYARLAAAQVTDETLPATERAAWLADLAHVPGAGRALVLPHLDSPDALVRDAVLAGAARVEGHAEILPVLLARVSGDDTHAAMYTASRVSRYVAPSQLGPLLDALLTAPAGKVTVRKEAVRLLVERGVPDGVERVADTATRDDVHRDVLRAALVALLSRLDRPSSWAVVERAVAGPRDVATVPVAVHPLDLAAGDRARFATLVVTTCGHEHAAVRRAAYQAFTRWSPWAPGEVERVHAAVRDLTVRKGWKDAAEAIQGLVRDGFAGDEFLATVDVLADAAHAEAGGPLDAVAGRDRPATRRLRHLVKLTRAWARQQPPSVTAAEVRRLAEHLADNRGFPYEGVQLLAEAVPLHGDEDVITAGLRAVAVRCADSPLLAFRAGRRLRARVTSYVAPVTPDELLAPVAALAADRTVATGLLALALAGETGPLTGWSSEWRALVRELRAHPAPDVSHAARALATARE</sequence>
<keyword evidence="3" id="KW-1185">Reference proteome</keyword>
<accession>A0ABV3DDH4</accession>
<dbReference type="InterPro" id="IPR016024">
    <property type="entry name" value="ARM-type_fold"/>
</dbReference>
<proteinExistence type="predicted"/>
<feature type="compositionally biased region" description="Basic and acidic residues" evidence="1">
    <location>
        <begin position="493"/>
        <end position="513"/>
    </location>
</feature>